<proteinExistence type="predicted"/>
<evidence type="ECO:0000256" key="1">
    <source>
        <dbReference type="SAM" id="Phobius"/>
    </source>
</evidence>
<feature type="transmembrane region" description="Helical" evidence="1">
    <location>
        <begin position="56"/>
        <end position="76"/>
    </location>
</feature>
<dbReference type="EMBL" id="BK014882">
    <property type="protein sequence ID" value="DAD80259.1"/>
    <property type="molecule type" value="Genomic_DNA"/>
</dbReference>
<organism evidence="2">
    <name type="scientific">Caudovirales sp. ctTqA28</name>
    <dbReference type="NCBI Taxonomy" id="2826775"/>
    <lineage>
        <taxon>Viruses</taxon>
        <taxon>Duplodnaviria</taxon>
        <taxon>Heunggongvirae</taxon>
        <taxon>Uroviricota</taxon>
        <taxon>Caudoviricetes</taxon>
    </lineage>
</organism>
<evidence type="ECO:0000313" key="2">
    <source>
        <dbReference type="EMBL" id="DAD80259.1"/>
    </source>
</evidence>
<accession>A0A8S5ME95</accession>
<keyword evidence="1" id="KW-1133">Transmembrane helix</keyword>
<reference evidence="2" key="1">
    <citation type="journal article" date="2021" name="Proc. Natl. Acad. Sci. U.S.A.">
        <title>A Catalog of Tens of Thousands of Viruses from Human Metagenomes Reveals Hidden Associations with Chronic Diseases.</title>
        <authorList>
            <person name="Tisza M.J."/>
            <person name="Buck C.B."/>
        </authorList>
    </citation>
    <scope>NUCLEOTIDE SEQUENCE</scope>
    <source>
        <strain evidence="2">CtTqA28</strain>
    </source>
</reference>
<name>A0A8S5ME95_9CAUD</name>
<keyword evidence="1" id="KW-0472">Membrane</keyword>
<keyword evidence="1" id="KW-0812">Transmembrane</keyword>
<protein>
    <submittedName>
        <fullName evidence="2">Uncharacterized protein</fullName>
    </submittedName>
</protein>
<sequence length="87" mass="10109">MWNLIFQVLAFLFCTVCSYRLAKCYGDKFKSALAAMKRTEFNGCGYNMSDYLEFRMYRLAAILWEIAAYISLYLALSNLSDLIALFK</sequence>